<name>A0ABR9DL36_9GAMM</name>
<keyword evidence="2" id="KW-1185">Reference proteome</keyword>
<sequence>MNSPQSDEFNQKLNSFRESDIRYLILQILSQQPIYTANQELLLFALRELGNAISHEQIYIELIWLEKEAEVLSCKTFNQMHIAKLNVSGLDVANGTKVISGIRRPMPYEIVG</sequence>
<comment type="caution">
    <text evidence="1">The sequence shown here is derived from an EMBL/GenBank/DDBJ whole genome shotgun (WGS) entry which is preliminary data.</text>
</comment>
<evidence type="ECO:0000313" key="2">
    <source>
        <dbReference type="Proteomes" id="UP000641152"/>
    </source>
</evidence>
<gene>
    <name evidence="1" type="ORF">EBB_21015</name>
</gene>
<organism evidence="1 2">
    <name type="scientific">Methylomonas fluvii</name>
    <dbReference type="NCBI Taxonomy" id="1854564"/>
    <lineage>
        <taxon>Bacteria</taxon>
        <taxon>Pseudomonadati</taxon>
        <taxon>Pseudomonadota</taxon>
        <taxon>Gammaproteobacteria</taxon>
        <taxon>Methylococcales</taxon>
        <taxon>Methylococcaceae</taxon>
        <taxon>Methylomonas</taxon>
    </lineage>
</organism>
<proteinExistence type="predicted"/>
<protein>
    <recommendedName>
        <fullName evidence="3">ArsR family transcriptional regulator</fullName>
    </recommendedName>
</protein>
<reference evidence="1 2" key="1">
    <citation type="submission" date="2020-09" db="EMBL/GenBank/DDBJ databases">
        <title>Methylomonas albis sp. nov. and Methylomonas fluvii sp. nov.: Two cold-adapted methanotrophs from the River Elbe and an amended description of Methylovulum psychrotolerans strain Eb1.</title>
        <authorList>
            <person name="Bussmann I.K."/>
            <person name="Klings K.-W."/>
            <person name="Warnstedt J."/>
            <person name="Hoppert M."/>
            <person name="Saborowski A."/>
            <person name="Horn F."/>
            <person name="Liebner S."/>
        </authorList>
    </citation>
    <scope>NUCLEOTIDE SEQUENCE [LARGE SCALE GENOMIC DNA]</scope>
    <source>
        <strain evidence="1 2">EbB</strain>
    </source>
</reference>
<accession>A0ABR9DL36</accession>
<dbReference type="EMBL" id="JACXST010000003">
    <property type="protein sequence ID" value="MBD9362934.1"/>
    <property type="molecule type" value="Genomic_DNA"/>
</dbReference>
<evidence type="ECO:0008006" key="3">
    <source>
        <dbReference type="Google" id="ProtNLM"/>
    </source>
</evidence>
<dbReference type="Proteomes" id="UP000641152">
    <property type="component" value="Unassembled WGS sequence"/>
</dbReference>
<evidence type="ECO:0000313" key="1">
    <source>
        <dbReference type="EMBL" id="MBD9362934.1"/>
    </source>
</evidence>
<dbReference type="RefSeq" id="WP_192395662.1">
    <property type="nucleotide sequence ID" value="NZ_CAJHIU010000003.1"/>
</dbReference>